<proteinExistence type="predicted"/>
<evidence type="ECO:0000313" key="3">
    <source>
        <dbReference type="Proteomes" id="UP000483802"/>
    </source>
</evidence>
<accession>A0A6L6X232</accession>
<dbReference type="Proteomes" id="UP000483802">
    <property type="component" value="Unassembled WGS sequence"/>
</dbReference>
<dbReference type="EMBL" id="WPNZ01000014">
    <property type="protein sequence ID" value="MVO87908.1"/>
    <property type="molecule type" value="Genomic_DNA"/>
</dbReference>
<evidence type="ECO:0000256" key="1">
    <source>
        <dbReference type="SAM" id="MobiDB-lite"/>
    </source>
</evidence>
<feature type="region of interest" description="Disordered" evidence="1">
    <location>
        <begin position="1"/>
        <end position="21"/>
    </location>
</feature>
<dbReference type="RefSeq" id="WP_157167461.1">
    <property type="nucleotide sequence ID" value="NZ_WPNZ01000014.1"/>
</dbReference>
<name>A0A6L6X232_9ACTN</name>
<evidence type="ECO:0000313" key="2">
    <source>
        <dbReference type="EMBL" id="MVO87908.1"/>
    </source>
</evidence>
<reference evidence="2 3" key="1">
    <citation type="submission" date="2019-11" db="EMBL/GenBank/DDBJ databases">
        <title>Streptomyces typhae sp. nov., a novel endophytic actinomycete isolated from the root of cattail pollen (Typha angustifolia L.).</title>
        <authorList>
            <person name="Peng C."/>
        </authorList>
    </citation>
    <scope>NUCLEOTIDE SEQUENCE [LARGE SCALE GENOMIC DNA]</scope>
    <source>
        <strain evidence="3">p1417</strain>
    </source>
</reference>
<keyword evidence="3" id="KW-1185">Reference proteome</keyword>
<protein>
    <submittedName>
        <fullName evidence="2">Uncharacterized protein</fullName>
    </submittedName>
</protein>
<sequence>MTDHVARLDAPASSPVPDPSNLAVAASVGQQMLNTYGNSSRDGFTYPEAYGALRESLRILLRAIGTAAAVHGGEAL</sequence>
<comment type="caution">
    <text evidence="2">The sequence shown here is derived from an EMBL/GenBank/DDBJ whole genome shotgun (WGS) entry which is preliminary data.</text>
</comment>
<organism evidence="2 3">
    <name type="scientific">Streptomyces typhae</name>
    <dbReference type="NCBI Taxonomy" id="2681492"/>
    <lineage>
        <taxon>Bacteria</taxon>
        <taxon>Bacillati</taxon>
        <taxon>Actinomycetota</taxon>
        <taxon>Actinomycetes</taxon>
        <taxon>Kitasatosporales</taxon>
        <taxon>Streptomycetaceae</taxon>
        <taxon>Streptomyces</taxon>
    </lineage>
</organism>
<gene>
    <name evidence="2" type="ORF">GPA10_24905</name>
</gene>
<dbReference type="AlphaFoldDB" id="A0A6L6X232"/>